<dbReference type="AlphaFoldDB" id="A0A6M6E3S5"/>
<gene>
    <name evidence="1" type="ORF">FDZ14_30120</name>
</gene>
<reference evidence="1 2" key="1">
    <citation type="submission" date="2019-10" db="EMBL/GenBank/DDBJ databases">
        <title>Complete genome sequences for adaption low water activity.</title>
        <authorList>
            <person name="Zhao L."/>
            <person name="Zhong J."/>
        </authorList>
    </citation>
    <scope>NUCLEOTIDE SEQUENCE [LARGE SCALE GENOMIC DNA]</scope>
    <source>
        <strain evidence="1 2">FDU301</strain>
        <plasmid evidence="2">pfdu301a</plasmid>
    </source>
</reference>
<keyword evidence="1" id="KW-0614">Plasmid</keyword>
<protein>
    <submittedName>
        <fullName evidence="1">Uncharacterized protein</fullName>
    </submittedName>
</protein>
<proteinExistence type="predicted"/>
<sequence length="235" mass="26909">MTNINSYEMVLTNDLYTLKIVPTGKPEVGTGKVSAVKFSISKALLNELEESGHTHILFTYDIRMHRLIAIFNDNNEDKDAVCFVKTTQGGKKEYTTQASASRIFNKLEELAGVEAKDKFSFKKEEGRFIYIFDQEKIKIPQQNLFTVDKDYLSKSELDNDISGSVLVPKIYRTYGVHFLNEKETKMIKVKIEHKKYTPEIEKNIVSDYVLNQCKIKSEFLIIDMGVDALQEVTLA</sequence>
<dbReference type="EMBL" id="CP045273">
    <property type="protein sequence ID" value="QJX80346.1"/>
    <property type="molecule type" value="Genomic_DNA"/>
</dbReference>
<accession>A0A6M6E3S5</accession>
<dbReference type="RefSeq" id="WP_171778333.1">
    <property type="nucleotide sequence ID" value="NZ_CP045273.1"/>
</dbReference>
<geneLocation type="plasmid" evidence="2">
    <name>pfdu301a</name>
</geneLocation>
<organism evidence="1 2">
    <name type="scientific">Priestia megaterium</name>
    <name type="common">Bacillus megaterium</name>
    <dbReference type="NCBI Taxonomy" id="1404"/>
    <lineage>
        <taxon>Bacteria</taxon>
        <taxon>Bacillati</taxon>
        <taxon>Bacillota</taxon>
        <taxon>Bacilli</taxon>
        <taxon>Bacillales</taxon>
        <taxon>Bacillaceae</taxon>
        <taxon>Priestia</taxon>
    </lineage>
</organism>
<evidence type="ECO:0000313" key="1">
    <source>
        <dbReference type="EMBL" id="QJX80346.1"/>
    </source>
</evidence>
<dbReference type="Proteomes" id="UP000501076">
    <property type="component" value="Plasmid pFDU301A"/>
</dbReference>
<name>A0A6M6E3S5_PRIMG</name>
<evidence type="ECO:0000313" key="2">
    <source>
        <dbReference type="Proteomes" id="UP000501076"/>
    </source>
</evidence>